<dbReference type="PROSITE" id="PS00330">
    <property type="entry name" value="HEMOLYSIN_CALCIUM"/>
    <property type="match status" value="4"/>
</dbReference>
<dbReference type="InterPro" id="IPR001343">
    <property type="entry name" value="Hemolysn_Ca-bd"/>
</dbReference>
<dbReference type="PANTHER" id="PTHR38340">
    <property type="entry name" value="S-LAYER PROTEIN"/>
    <property type="match status" value="1"/>
</dbReference>
<feature type="compositionally biased region" description="Basic and acidic residues" evidence="3">
    <location>
        <begin position="492"/>
        <end position="502"/>
    </location>
</feature>
<sequence length="967" mass="100143">MIRTIDFNAFPAGTLIDDDYLRPDGVRVSATDPVAQAMIFDSESPTGDDRGLASGTLGGMLILSEDGDGANPDASAAGGSIFFDFEQNVRIKSLSFKNILDPVGEGTRMIFYGADGAVMENHFVDPTGEGGERTVQLFVEGVARMEVRLEGAGAIDNLTFVDDRSGEGPVAVDDTAVTAAGTPVVIDLLGNDVDPDDDRTALRIGDFISPDGTVEDNGDGTVTFTPDADFTGAAVFTYRVTDPEMNADSAKVTVMVGAMQNAPVAGDDVIGTPYGTPVENIAVLANDQDPDGDALRVVGAMSAAGAVTVNPDGTLNFTPAAGFSGPAEITYMISDRPEGDAEALTDTGLLVVNVGAPGARDGIVEGTEGDDLIDLAYTGDPDGDCIDSGDAVIGGQGPDDDIVLAGAGNDTVEAGAGDDNLSGGDEDDRLIGAAGRDTVSGGAGNDEIDTASGDLAPDSGYPFAPERDPLGYAPDVDPEDDRDSVSGGDGDDTIKTGDDRDSISGGAGADRIVGGEGSDTLMGGTGDDTIFAGNDPDRIPDVVDIPDRLSADALFSPDRNPLNGRDFVDGGGGDDLIFGADDGDTLLGGAGDDTIDGQTDDDVIFGMTGSDSLLGGGGDDSLSGGQDEDTLIGGTGADLLRGERGDDLLFGGAGGDLLDGGEENDLLDGGADEDTLLGGEGDDTLRGGLGADVMTGGAGRDLFDRVNAGDSVDGGSGAEDIDTLDLRGSVVEGGRLEVTYTSDDREDGFVTYFDADNRPEDRVLVFQEIENVVPCFTPGTRIATPQGERLVEDLHVGDRVITRDNGIQEIRWVGARRMSAAAFERAPHMRPVLIQRGALGQGLPERDTMVSPNHRVLVVSDMSALFFEEREELVAAKHLTGMKGVDRVHVSATTYIHLLFDHHEVILSNGSWTESFQPGDMSLAGVGQAQRGEIFDLFQGLATPEGIEGYVSARRALKKHEARLLMG</sequence>
<dbReference type="InterPro" id="IPR050557">
    <property type="entry name" value="RTX_toxin/Mannuronan_C5-epim"/>
</dbReference>
<evidence type="ECO:0000313" key="6">
    <source>
        <dbReference type="Proteomes" id="UP001556098"/>
    </source>
</evidence>
<dbReference type="InterPro" id="IPR018511">
    <property type="entry name" value="Hemolysin-typ_Ca-bd_CS"/>
</dbReference>
<comment type="subcellular location">
    <subcellularLocation>
        <location evidence="1">Secreted</location>
    </subcellularLocation>
</comment>
<evidence type="ECO:0000256" key="3">
    <source>
        <dbReference type="SAM" id="MobiDB-lite"/>
    </source>
</evidence>
<dbReference type="SUPFAM" id="SSF51120">
    <property type="entry name" value="beta-Roll"/>
    <property type="match status" value="3"/>
</dbReference>
<organism evidence="5 6">
    <name type="scientific">Sulfitobacter sediminis</name>
    <dbReference type="NCBI Taxonomy" id="3234186"/>
    <lineage>
        <taxon>Bacteria</taxon>
        <taxon>Pseudomonadati</taxon>
        <taxon>Pseudomonadota</taxon>
        <taxon>Alphaproteobacteria</taxon>
        <taxon>Rhodobacterales</taxon>
        <taxon>Roseobacteraceae</taxon>
        <taxon>Sulfitobacter</taxon>
    </lineage>
</organism>
<name>A0ABV3RPX8_9RHOB</name>
<dbReference type="InterPro" id="IPR028992">
    <property type="entry name" value="Hedgehog/Intein_dom"/>
</dbReference>
<accession>A0ABV3RPX8</accession>
<dbReference type="InterPro" id="IPR011049">
    <property type="entry name" value="Serralysin-like_metalloprot_C"/>
</dbReference>
<feature type="region of interest" description="Disordered" evidence="3">
    <location>
        <begin position="410"/>
        <end position="524"/>
    </location>
</feature>
<dbReference type="SUPFAM" id="SSF51294">
    <property type="entry name" value="Hedgehog/intein (Hint) domain"/>
    <property type="match status" value="1"/>
</dbReference>
<proteinExistence type="predicted"/>
<dbReference type="EMBL" id="JBFNXX010000010">
    <property type="protein sequence ID" value="MEW9920716.1"/>
    <property type="molecule type" value="Genomic_DNA"/>
</dbReference>
<evidence type="ECO:0000256" key="2">
    <source>
        <dbReference type="ARBA" id="ARBA00022525"/>
    </source>
</evidence>
<dbReference type="RefSeq" id="WP_367878418.1">
    <property type="nucleotide sequence ID" value="NZ_JBFNXX010000010.1"/>
</dbReference>
<keyword evidence="6" id="KW-1185">Reference proteome</keyword>
<dbReference type="InterPro" id="IPR036844">
    <property type="entry name" value="Hint_dom_sf"/>
</dbReference>
<feature type="compositionally biased region" description="Acidic residues" evidence="3">
    <location>
        <begin position="660"/>
        <end position="675"/>
    </location>
</feature>
<dbReference type="PROSITE" id="PS50817">
    <property type="entry name" value="INTEIN_N_TER"/>
    <property type="match status" value="1"/>
</dbReference>
<dbReference type="Gene3D" id="2.150.10.10">
    <property type="entry name" value="Serralysin-like metalloprotease, C-terminal"/>
    <property type="match status" value="4"/>
</dbReference>
<dbReference type="PRINTS" id="PR00313">
    <property type="entry name" value="CABNDNGRPT"/>
</dbReference>
<feature type="domain" description="Hedgehog/Intein (Hint)" evidence="4">
    <location>
        <begin position="774"/>
        <end position="920"/>
    </location>
</feature>
<dbReference type="Pfam" id="PF17963">
    <property type="entry name" value="Big_9"/>
    <property type="match status" value="2"/>
</dbReference>
<gene>
    <name evidence="5" type="ORF">AB2B41_13965</name>
</gene>
<comment type="caution">
    <text evidence="5">The sequence shown here is derived from an EMBL/GenBank/DDBJ whole genome shotgun (WGS) entry which is preliminary data.</text>
</comment>
<feature type="region of interest" description="Disordered" evidence="3">
    <location>
        <begin position="615"/>
        <end position="637"/>
    </location>
</feature>
<keyword evidence="2" id="KW-0964">Secreted</keyword>
<evidence type="ECO:0000313" key="5">
    <source>
        <dbReference type="EMBL" id="MEW9920716.1"/>
    </source>
</evidence>
<dbReference type="Pfam" id="PF00353">
    <property type="entry name" value="HemolysinCabind"/>
    <property type="match status" value="6"/>
</dbReference>
<dbReference type="NCBIfam" id="NF012211">
    <property type="entry name" value="tand_rpt_95"/>
    <property type="match status" value="2"/>
</dbReference>
<dbReference type="InterPro" id="IPR006141">
    <property type="entry name" value="Intein_N"/>
</dbReference>
<dbReference type="Pfam" id="PF13403">
    <property type="entry name" value="Hint_2"/>
    <property type="match status" value="1"/>
</dbReference>
<protein>
    <submittedName>
        <fullName evidence="5">Hint domain-containing protein</fullName>
    </submittedName>
</protein>
<dbReference type="Proteomes" id="UP001556098">
    <property type="component" value="Unassembled WGS sequence"/>
</dbReference>
<reference evidence="5 6" key="1">
    <citation type="submission" date="2024-07" db="EMBL/GenBank/DDBJ databases">
        <title>Marimonas sp.nov., isolated from tidal-flat sediment.</title>
        <authorList>
            <person name="Jayan J.N."/>
            <person name="Lee S.S."/>
        </authorList>
    </citation>
    <scope>NUCLEOTIDE SEQUENCE [LARGE SCALE GENOMIC DNA]</scope>
    <source>
        <strain evidence="5 6">MJW-29</strain>
    </source>
</reference>
<dbReference type="Gene3D" id="2.60.40.2810">
    <property type="match status" value="2"/>
</dbReference>
<evidence type="ECO:0000259" key="4">
    <source>
        <dbReference type="Pfam" id="PF13403"/>
    </source>
</evidence>
<feature type="region of interest" description="Disordered" evidence="3">
    <location>
        <begin position="660"/>
        <end position="683"/>
    </location>
</feature>
<dbReference type="Gene3D" id="2.170.16.10">
    <property type="entry name" value="Hedgehog/Intein (Hint) domain"/>
    <property type="match status" value="1"/>
</dbReference>
<dbReference type="PANTHER" id="PTHR38340:SF1">
    <property type="entry name" value="S-LAYER PROTEIN"/>
    <property type="match status" value="1"/>
</dbReference>
<evidence type="ECO:0000256" key="1">
    <source>
        <dbReference type="ARBA" id="ARBA00004613"/>
    </source>
</evidence>